<proteinExistence type="predicted"/>
<evidence type="ECO:0000313" key="2">
    <source>
        <dbReference type="Proteomes" id="UP001329430"/>
    </source>
</evidence>
<sequence>MLKPGGEILFYFPVAANTFQLYKVLDEQGKWQFLRDYEMYCSPYKDSTNPKDELKIFLNKKGYKILSLNIDEKRYKFPLQYVQKLQQILIPLPVPDQLSGEILKAAVPALRSLNFIGMDENGTEYYDFIYNLAILYAVRI</sequence>
<reference evidence="1 2" key="1">
    <citation type="journal article" date="2024" name="Insects">
        <title>An Improved Chromosome-Level Genome Assembly of the Firefly Pyrocoelia pectoralis.</title>
        <authorList>
            <person name="Fu X."/>
            <person name="Meyer-Rochow V.B."/>
            <person name="Ballantyne L."/>
            <person name="Zhu X."/>
        </authorList>
    </citation>
    <scope>NUCLEOTIDE SEQUENCE [LARGE SCALE GENOMIC DNA]</scope>
    <source>
        <strain evidence="1">XCY_ONT2</strain>
    </source>
</reference>
<dbReference type="Proteomes" id="UP001329430">
    <property type="component" value="Chromosome 6"/>
</dbReference>
<dbReference type="EMBL" id="JAVRBK010000006">
    <property type="protein sequence ID" value="KAK5642991.1"/>
    <property type="molecule type" value="Genomic_DNA"/>
</dbReference>
<evidence type="ECO:0000313" key="1">
    <source>
        <dbReference type="EMBL" id="KAK5642991.1"/>
    </source>
</evidence>
<comment type="caution">
    <text evidence="1">The sequence shown here is derived from an EMBL/GenBank/DDBJ whole genome shotgun (WGS) entry which is preliminary data.</text>
</comment>
<organism evidence="1 2">
    <name type="scientific">Pyrocoelia pectoralis</name>
    <dbReference type="NCBI Taxonomy" id="417401"/>
    <lineage>
        <taxon>Eukaryota</taxon>
        <taxon>Metazoa</taxon>
        <taxon>Ecdysozoa</taxon>
        <taxon>Arthropoda</taxon>
        <taxon>Hexapoda</taxon>
        <taxon>Insecta</taxon>
        <taxon>Pterygota</taxon>
        <taxon>Neoptera</taxon>
        <taxon>Endopterygota</taxon>
        <taxon>Coleoptera</taxon>
        <taxon>Polyphaga</taxon>
        <taxon>Elateriformia</taxon>
        <taxon>Elateroidea</taxon>
        <taxon>Lampyridae</taxon>
        <taxon>Lampyrinae</taxon>
        <taxon>Pyrocoelia</taxon>
    </lineage>
</organism>
<name>A0AAN7VDA8_9COLE</name>
<gene>
    <name evidence="1" type="ORF">RI129_009158</name>
</gene>
<keyword evidence="2" id="KW-1185">Reference proteome</keyword>
<protein>
    <submittedName>
        <fullName evidence="1">Uncharacterized protein</fullName>
    </submittedName>
</protein>
<dbReference type="AlphaFoldDB" id="A0AAN7VDA8"/>
<accession>A0AAN7VDA8</accession>